<feature type="region of interest" description="Disordered" evidence="2">
    <location>
        <begin position="394"/>
        <end position="421"/>
    </location>
</feature>
<dbReference type="OrthoDB" id="253226at2"/>
<dbReference type="AlphaFoldDB" id="A0A1P8WG38"/>
<evidence type="ECO:0000256" key="1">
    <source>
        <dbReference type="SAM" id="Coils"/>
    </source>
</evidence>
<feature type="compositionally biased region" description="Basic residues" evidence="2">
    <location>
        <begin position="69"/>
        <end position="82"/>
    </location>
</feature>
<organism evidence="4 5">
    <name type="scientific">Fuerstiella marisgermanici</name>
    <dbReference type="NCBI Taxonomy" id="1891926"/>
    <lineage>
        <taxon>Bacteria</taxon>
        <taxon>Pseudomonadati</taxon>
        <taxon>Planctomycetota</taxon>
        <taxon>Planctomycetia</taxon>
        <taxon>Planctomycetales</taxon>
        <taxon>Planctomycetaceae</taxon>
        <taxon>Fuerstiella</taxon>
    </lineage>
</organism>
<dbReference type="PANTHER" id="PTHR33678">
    <property type="entry name" value="BLL1576 PROTEIN"/>
    <property type="match status" value="1"/>
</dbReference>
<evidence type="ECO:0000313" key="5">
    <source>
        <dbReference type="Proteomes" id="UP000187735"/>
    </source>
</evidence>
<keyword evidence="5" id="KW-1185">Reference proteome</keyword>
<dbReference type="Proteomes" id="UP000187735">
    <property type="component" value="Chromosome"/>
</dbReference>
<dbReference type="InterPro" id="IPR004291">
    <property type="entry name" value="Transposase_IS66_central"/>
</dbReference>
<reference evidence="4 5" key="1">
    <citation type="journal article" date="2016" name="Front. Microbiol.">
        <title>Fuerstia marisgermanicae gen. nov., sp. nov., an Unusual Member of the Phylum Planctomycetes from the German Wadden Sea.</title>
        <authorList>
            <person name="Kohn T."/>
            <person name="Heuer A."/>
            <person name="Jogler M."/>
            <person name="Vollmers J."/>
            <person name="Boedeker C."/>
            <person name="Bunk B."/>
            <person name="Rast P."/>
            <person name="Borchert D."/>
            <person name="Glockner I."/>
            <person name="Freese H.M."/>
            <person name="Klenk H.P."/>
            <person name="Overmann J."/>
            <person name="Kaster A.K."/>
            <person name="Rohde M."/>
            <person name="Wiegand S."/>
            <person name="Jogler C."/>
        </authorList>
    </citation>
    <scope>NUCLEOTIDE SEQUENCE [LARGE SCALE GENOMIC DNA]</scope>
    <source>
        <strain evidence="4 5">NH11</strain>
    </source>
</reference>
<dbReference type="EMBL" id="CP017641">
    <property type="protein sequence ID" value="APZ93039.1"/>
    <property type="molecule type" value="Genomic_DNA"/>
</dbReference>
<feature type="region of interest" description="Disordered" evidence="2">
    <location>
        <begin position="49"/>
        <end position="91"/>
    </location>
</feature>
<evidence type="ECO:0000256" key="2">
    <source>
        <dbReference type="SAM" id="MobiDB-lite"/>
    </source>
</evidence>
<dbReference type="STRING" id="1891926.Fuma_02652"/>
<sequence length="487" mass="54539">MDTDVSQIIAVEVKQLVLSLQREVAELRDENRRLRDRIEELEGKNPTERLDEAFSVTAEERRRAETGRRKGRKKQSSARRGRRTTEQKADNAERRELILPEGYNVAECRFVRERFVWRVINGQAVQVVYEIYHGPNGEKSEIPGVWPRSEFGIEVHIALARIVTITGLSIDKTCALIEFFWNLPLGKSQADALLNQLARRWEQEFESLCDLMAFSAIVHADETSWSINSVWAFLSEKARVLIFGCRKDGDTLAQILSKELFGGVLVSDDAAVYRGFSHAQKCWAHLLRKAIRLTLLKPDNEEYQRLLDGLLEIFYAAKRHAADGRLGDAGRAAKVDELDNTLAALLVRYCAEDSDVRAADFGKDFDNLVSELIRLMTEEELFCFVTSPAAPATNNEAERSLRGAAMDRRTGRTSKTSKGARRRSILTVHPGLLWVEVESSAVEEDGGFEVVAVSVSADSSFDGHDFAVHSFGDGVCDSVSAVAHHIG</sequence>
<dbReference type="KEGG" id="fmr:Fuma_02652"/>
<evidence type="ECO:0000259" key="3">
    <source>
        <dbReference type="Pfam" id="PF03050"/>
    </source>
</evidence>
<feature type="compositionally biased region" description="Basic and acidic residues" evidence="2">
    <location>
        <begin position="396"/>
        <end position="410"/>
    </location>
</feature>
<dbReference type="PANTHER" id="PTHR33678:SF2">
    <property type="match status" value="1"/>
</dbReference>
<gene>
    <name evidence="4" type="ORF">Fuma_02652</name>
</gene>
<dbReference type="Pfam" id="PF03050">
    <property type="entry name" value="DDE_Tnp_IS66"/>
    <property type="match status" value="1"/>
</dbReference>
<name>A0A1P8WG38_9PLAN</name>
<dbReference type="RefSeq" id="WP_077024566.1">
    <property type="nucleotide sequence ID" value="NZ_CP017641.1"/>
</dbReference>
<feature type="coiled-coil region" evidence="1">
    <location>
        <begin position="10"/>
        <end position="44"/>
    </location>
</feature>
<proteinExistence type="predicted"/>
<dbReference type="InterPro" id="IPR052344">
    <property type="entry name" value="Transposase-related"/>
</dbReference>
<protein>
    <submittedName>
        <fullName evidence="4">Transposase</fullName>
    </submittedName>
</protein>
<feature type="compositionally biased region" description="Basic and acidic residues" evidence="2">
    <location>
        <begin position="49"/>
        <end position="68"/>
    </location>
</feature>
<feature type="domain" description="Transposase IS66 central" evidence="3">
    <location>
        <begin position="192"/>
        <end position="421"/>
    </location>
</feature>
<accession>A0A1P8WG38</accession>
<keyword evidence="1" id="KW-0175">Coiled coil</keyword>
<evidence type="ECO:0000313" key="4">
    <source>
        <dbReference type="EMBL" id="APZ93039.1"/>
    </source>
</evidence>